<dbReference type="Proteomes" id="UP001165293">
    <property type="component" value="Unassembled WGS sequence"/>
</dbReference>
<evidence type="ECO:0000256" key="3">
    <source>
        <dbReference type="SAM" id="Phobius"/>
    </source>
</evidence>
<protein>
    <submittedName>
        <fullName evidence="5">HlyD family secretion protein</fullName>
    </submittedName>
</protein>
<dbReference type="InterPro" id="IPR058625">
    <property type="entry name" value="MdtA-like_BSH"/>
</dbReference>
<dbReference type="InterPro" id="IPR050739">
    <property type="entry name" value="MFP"/>
</dbReference>
<dbReference type="EMBL" id="JAJGAK010000001">
    <property type="protein sequence ID" value="MCC8362708.1"/>
    <property type="molecule type" value="Genomic_DNA"/>
</dbReference>
<feature type="transmembrane region" description="Helical" evidence="3">
    <location>
        <begin position="31"/>
        <end position="52"/>
    </location>
</feature>
<evidence type="ECO:0000259" key="4">
    <source>
        <dbReference type="Pfam" id="PF25917"/>
    </source>
</evidence>
<dbReference type="PANTHER" id="PTHR30386:SF18">
    <property type="entry name" value="INNER MEMBRANE PROTEIN YIAV-RELATED"/>
    <property type="match status" value="1"/>
</dbReference>
<keyword evidence="6" id="KW-1185">Reference proteome</keyword>
<evidence type="ECO:0000256" key="1">
    <source>
        <dbReference type="ARBA" id="ARBA00009477"/>
    </source>
</evidence>
<dbReference type="SUPFAM" id="SSF111369">
    <property type="entry name" value="HlyD-like secretion proteins"/>
    <property type="match status" value="2"/>
</dbReference>
<name>A0ABS8JGG2_9GAMM</name>
<evidence type="ECO:0000313" key="6">
    <source>
        <dbReference type="Proteomes" id="UP001165293"/>
    </source>
</evidence>
<organism evidence="5 6">
    <name type="scientific">Noviluteimonas lactosilytica</name>
    <dbReference type="NCBI Taxonomy" id="2888523"/>
    <lineage>
        <taxon>Bacteria</taxon>
        <taxon>Pseudomonadati</taxon>
        <taxon>Pseudomonadota</taxon>
        <taxon>Gammaproteobacteria</taxon>
        <taxon>Lysobacterales</taxon>
        <taxon>Lysobacteraceae</taxon>
        <taxon>Noviluteimonas</taxon>
    </lineage>
</organism>
<reference evidence="5" key="1">
    <citation type="submission" date="2021-10" db="EMBL/GenBank/DDBJ databases">
        <authorList>
            <person name="Lyu M."/>
            <person name="Wang X."/>
            <person name="Meng X."/>
            <person name="Xu K."/>
        </authorList>
    </citation>
    <scope>NUCLEOTIDE SEQUENCE</scope>
    <source>
        <strain evidence="5">A6</strain>
    </source>
</reference>
<evidence type="ECO:0000256" key="2">
    <source>
        <dbReference type="SAM" id="Coils"/>
    </source>
</evidence>
<keyword evidence="2" id="KW-0175">Coiled coil</keyword>
<feature type="domain" description="Multidrug resistance protein MdtA-like barrel-sandwich hybrid" evidence="4">
    <location>
        <begin position="64"/>
        <end position="255"/>
    </location>
</feature>
<dbReference type="Gene3D" id="2.40.50.100">
    <property type="match status" value="1"/>
</dbReference>
<dbReference type="Gene3D" id="2.40.30.170">
    <property type="match status" value="1"/>
</dbReference>
<proteinExistence type="inferred from homology"/>
<keyword evidence="3" id="KW-0812">Transmembrane</keyword>
<comment type="caution">
    <text evidence="5">The sequence shown here is derived from an EMBL/GenBank/DDBJ whole genome shotgun (WGS) entry which is preliminary data.</text>
</comment>
<dbReference type="Pfam" id="PF25917">
    <property type="entry name" value="BSH_RND"/>
    <property type="match status" value="1"/>
</dbReference>
<feature type="transmembrane region" description="Helical" evidence="3">
    <location>
        <begin position="6"/>
        <end position="24"/>
    </location>
</feature>
<keyword evidence="3" id="KW-0472">Membrane</keyword>
<accession>A0ABS8JGG2</accession>
<feature type="coiled-coil region" evidence="2">
    <location>
        <begin position="132"/>
        <end position="230"/>
    </location>
</feature>
<dbReference type="RefSeq" id="WP_230526290.1">
    <property type="nucleotide sequence ID" value="NZ_JAJGAK010000001.1"/>
</dbReference>
<sequence>MEIILLLIYSGIVWLIFFKFKLLPWNFISQIIVFTLPIFGLTALILYLNVVAPSSSDVRVLNYVVQVTPRVTGRVIEVPIEPNRPIKKGQVLFRIDPEPFEQKLAELEGKLPEFSAKLDSAEAYQRQLGDELKAVRSTRSALEAKLELARKREGQTRDLSGTGAGTKFDFEQAQTDVKSLRADLAQTSANVSQVQQKLSARTKQGELSEVAQARAALEQLKAQIEYAKWELDQTVFRAPADGTVVNLQLRPGSYAAQLPMVPVMSFVENEQWILAMYSQNELRNIEPGNEAEIALKTFPNRIIKAKVDSIVWSSGTGQLPLSGTVPQTGVAPIPPGRFAVRLKPAGRDEKTFMPMGAQGNGAIYTEKGHMVHIIRKVILRVGTKLDALVLKLH</sequence>
<dbReference type="Gene3D" id="1.10.287.470">
    <property type="entry name" value="Helix hairpin bin"/>
    <property type="match status" value="1"/>
</dbReference>
<dbReference type="PANTHER" id="PTHR30386">
    <property type="entry name" value="MEMBRANE FUSION SUBUNIT OF EMRAB-TOLC MULTIDRUG EFFLUX PUMP"/>
    <property type="match status" value="1"/>
</dbReference>
<keyword evidence="3" id="KW-1133">Transmembrane helix</keyword>
<gene>
    <name evidence="5" type="ORF">LK996_06420</name>
</gene>
<comment type="similarity">
    <text evidence="1">Belongs to the membrane fusion protein (MFP) (TC 8.A.1) family.</text>
</comment>
<evidence type="ECO:0000313" key="5">
    <source>
        <dbReference type="EMBL" id="MCC8362708.1"/>
    </source>
</evidence>